<accession>A0A2T7NVA8</accession>
<gene>
    <name evidence="1" type="ORF">C0Q70_15599</name>
</gene>
<protein>
    <submittedName>
        <fullName evidence="1">Uncharacterized protein</fullName>
    </submittedName>
</protein>
<dbReference type="Proteomes" id="UP000245119">
    <property type="component" value="Linkage Group LG9"/>
</dbReference>
<proteinExistence type="predicted"/>
<keyword evidence="2" id="KW-1185">Reference proteome</keyword>
<sequence>MTLSTLRRRIAKEYWQSPGDCGLDLAEELQRPAPRVKESHLANSAPWWATNNQILRCCFDLAGELWGRYGEGERERREDQLKSTTAAQLTHVERSSDYLPHGSRKMEDRGLVKGWGRW</sequence>
<organism evidence="1 2">
    <name type="scientific">Pomacea canaliculata</name>
    <name type="common">Golden apple snail</name>
    <dbReference type="NCBI Taxonomy" id="400727"/>
    <lineage>
        <taxon>Eukaryota</taxon>
        <taxon>Metazoa</taxon>
        <taxon>Spiralia</taxon>
        <taxon>Lophotrochozoa</taxon>
        <taxon>Mollusca</taxon>
        <taxon>Gastropoda</taxon>
        <taxon>Caenogastropoda</taxon>
        <taxon>Architaenioglossa</taxon>
        <taxon>Ampullarioidea</taxon>
        <taxon>Ampullariidae</taxon>
        <taxon>Pomacea</taxon>
    </lineage>
</organism>
<reference evidence="1 2" key="1">
    <citation type="submission" date="2018-04" db="EMBL/GenBank/DDBJ databases">
        <title>The genome of golden apple snail Pomacea canaliculata provides insight into stress tolerance and invasive adaptation.</title>
        <authorList>
            <person name="Liu C."/>
            <person name="Liu B."/>
            <person name="Ren Y."/>
            <person name="Zhang Y."/>
            <person name="Wang H."/>
            <person name="Li S."/>
            <person name="Jiang F."/>
            <person name="Yin L."/>
            <person name="Zhang G."/>
            <person name="Qian W."/>
            <person name="Fan W."/>
        </authorList>
    </citation>
    <scope>NUCLEOTIDE SEQUENCE [LARGE SCALE GENOMIC DNA]</scope>
    <source>
        <strain evidence="1">SZHN2017</strain>
        <tissue evidence="1">Muscle</tissue>
    </source>
</reference>
<dbReference type="AlphaFoldDB" id="A0A2T7NVA8"/>
<evidence type="ECO:0000313" key="2">
    <source>
        <dbReference type="Proteomes" id="UP000245119"/>
    </source>
</evidence>
<dbReference type="EMBL" id="PZQS01000009">
    <property type="protein sequence ID" value="PVD25101.1"/>
    <property type="molecule type" value="Genomic_DNA"/>
</dbReference>
<name>A0A2T7NVA8_POMCA</name>
<evidence type="ECO:0000313" key="1">
    <source>
        <dbReference type="EMBL" id="PVD25101.1"/>
    </source>
</evidence>
<comment type="caution">
    <text evidence="1">The sequence shown here is derived from an EMBL/GenBank/DDBJ whole genome shotgun (WGS) entry which is preliminary data.</text>
</comment>